<evidence type="ECO:0000313" key="7">
    <source>
        <dbReference type="EMBL" id="XDJ43381.1"/>
    </source>
</evidence>
<evidence type="ECO:0000256" key="2">
    <source>
        <dbReference type="ARBA" id="ARBA00013064"/>
    </source>
</evidence>
<dbReference type="Gene3D" id="3.40.50.2300">
    <property type="match status" value="1"/>
</dbReference>
<dbReference type="Pfam" id="PF01451">
    <property type="entry name" value="LMWPc"/>
    <property type="match status" value="1"/>
</dbReference>
<evidence type="ECO:0000313" key="14">
    <source>
        <dbReference type="EMBL" id="XDJ62353.1"/>
    </source>
</evidence>
<evidence type="ECO:0000256" key="1">
    <source>
        <dbReference type="ARBA" id="ARBA00011063"/>
    </source>
</evidence>
<evidence type="ECO:0000259" key="6">
    <source>
        <dbReference type="SMART" id="SM00226"/>
    </source>
</evidence>
<evidence type="ECO:0000313" key="27">
    <source>
        <dbReference type="EMBL" id="XDJ97469.1"/>
    </source>
</evidence>
<dbReference type="AlphaFoldDB" id="A0AB39DP31"/>
<dbReference type="EMBL" id="CP158266">
    <property type="protein sequence ID" value="XDJ83883.1"/>
    <property type="molecule type" value="Genomic_DNA"/>
</dbReference>
<evidence type="ECO:0000313" key="23">
    <source>
        <dbReference type="EMBL" id="XDJ86709.1"/>
    </source>
</evidence>
<dbReference type="FunFam" id="3.40.50.2300:FF:000113">
    <property type="entry name" value="Low molecular weight protein-tyrosine-phosphatase"/>
    <property type="match status" value="1"/>
</dbReference>
<organism evidence="12">
    <name type="scientific">Castellaniella ginsengisoli</name>
    <dbReference type="NCBI Taxonomy" id="546114"/>
    <lineage>
        <taxon>Bacteria</taxon>
        <taxon>Pseudomonadati</taxon>
        <taxon>Pseudomonadota</taxon>
        <taxon>Betaproteobacteria</taxon>
        <taxon>Burkholderiales</taxon>
        <taxon>Alcaligenaceae</taxon>
        <taxon>Castellaniella</taxon>
    </lineage>
</organism>
<accession>A0AB39DP31</accession>
<dbReference type="EMBL" id="CP158253">
    <property type="protein sequence ID" value="XDJ46048.1"/>
    <property type="molecule type" value="Genomic_DNA"/>
</dbReference>
<evidence type="ECO:0000313" key="22">
    <source>
        <dbReference type="EMBL" id="XDJ83883.1"/>
    </source>
</evidence>
<evidence type="ECO:0000313" key="15">
    <source>
        <dbReference type="EMBL" id="XDJ65057.1"/>
    </source>
</evidence>
<keyword evidence="3 12" id="KW-0378">Hydrolase</keyword>
<dbReference type="InterPro" id="IPR017867">
    <property type="entry name" value="Tyr_phospatase_low_mol_wt"/>
</dbReference>
<evidence type="ECO:0000313" key="12">
    <source>
        <dbReference type="EMBL" id="XDJ57011.1"/>
    </source>
</evidence>
<dbReference type="InterPro" id="IPR050438">
    <property type="entry name" value="LMW_PTPase"/>
</dbReference>
<evidence type="ECO:0000256" key="4">
    <source>
        <dbReference type="ARBA" id="ARBA00022912"/>
    </source>
</evidence>
<evidence type="ECO:0000313" key="18">
    <source>
        <dbReference type="EMBL" id="XDJ73249.1"/>
    </source>
</evidence>
<dbReference type="EC" id="3.1.3.48" evidence="2"/>
<dbReference type="EMBL" id="CP158261">
    <property type="protein sequence ID" value="XDJ67776.1"/>
    <property type="molecule type" value="Genomic_DNA"/>
</dbReference>
<dbReference type="EMBL" id="CP158256">
    <property type="protein sequence ID" value="XDJ54291.1"/>
    <property type="molecule type" value="Genomic_DNA"/>
</dbReference>
<evidence type="ECO:0000313" key="25">
    <source>
        <dbReference type="EMBL" id="XDJ92106.1"/>
    </source>
</evidence>
<evidence type="ECO:0000313" key="11">
    <source>
        <dbReference type="EMBL" id="XDJ54291.1"/>
    </source>
</evidence>
<dbReference type="SMART" id="SM00226">
    <property type="entry name" value="LMWPc"/>
    <property type="match status" value="1"/>
</dbReference>
<dbReference type="EMBL" id="CP158263">
    <property type="protein sequence ID" value="XDJ73249.1"/>
    <property type="molecule type" value="Genomic_DNA"/>
</dbReference>
<evidence type="ECO:0000313" key="21">
    <source>
        <dbReference type="EMBL" id="XDJ81349.1"/>
    </source>
</evidence>
<feature type="domain" description="Phosphotyrosine protein phosphatase I" evidence="6">
    <location>
        <begin position="3"/>
        <end position="152"/>
    </location>
</feature>
<evidence type="ECO:0000313" key="13">
    <source>
        <dbReference type="EMBL" id="XDJ59759.1"/>
    </source>
</evidence>
<feature type="active site" description="Nucleophile" evidence="5">
    <location>
        <position position="9"/>
    </location>
</feature>
<dbReference type="PRINTS" id="PR00719">
    <property type="entry name" value="LMWPTPASE"/>
</dbReference>
<dbReference type="PANTHER" id="PTHR11717">
    <property type="entry name" value="LOW MOLECULAR WEIGHT PROTEIN TYROSINE PHOSPHATASE"/>
    <property type="match status" value="1"/>
</dbReference>
<evidence type="ECO:0000313" key="19">
    <source>
        <dbReference type="EMBL" id="XDJ75850.1"/>
    </source>
</evidence>
<evidence type="ECO:0000313" key="17">
    <source>
        <dbReference type="EMBL" id="XDJ70635.1"/>
    </source>
</evidence>
<dbReference type="InterPro" id="IPR036196">
    <property type="entry name" value="Ptyr_pPase_sf"/>
</dbReference>
<dbReference type="EMBL" id="CP158270">
    <property type="protein sequence ID" value="XDJ92106.1"/>
    <property type="molecule type" value="Genomic_DNA"/>
</dbReference>
<reference evidence="12" key="1">
    <citation type="submission" date="2024-05" db="EMBL/GenBank/DDBJ databases">
        <authorList>
            <person name="Luo Y.-C."/>
            <person name="Nicholds J."/>
            <person name="Mortimer T."/>
            <person name="Maboni G."/>
        </authorList>
    </citation>
    <scope>NUCLEOTIDE SEQUENCE</scope>
    <source>
        <strain evidence="27">124370</strain>
        <strain evidence="28">124566</strain>
        <strain evidence="26">124953</strain>
        <strain evidence="25">130308</strain>
        <strain evidence="24">130416</strain>
        <strain evidence="23">140124</strain>
        <strain evidence="21">141555</strain>
        <strain evidence="22">143751</strain>
        <strain evidence="20">143769</strain>
        <strain evidence="19">143811</strain>
        <strain evidence="18">143936</strain>
        <strain evidence="17">144863</strain>
        <strain evidence="16">145849</strain>
        <strain evidence="15">145850</strain>
        <strain evidence="14">145852</strain>
        <strain evidence="13">148131</strain>
        <strain evidence="12">150221</strain>
        <strain evidence="11">150964</strain>
        <strain evidence="10">151108</strain>
        <strain evidence="9">151836</strain>
        <strain evidence="8">153271</strain>
        <strain evidence="7">153920</strain>
    </source>
</reference>
<dbReference type="SUPFAM" id="SSF52788">
    <property type="entry name" value="Phosphotyrosine protein phosphatases I"/>
    <property type="match status" value="1"/>
</dbReference>
<dbReference type="EMBL" id="CP158271">
    <property type="protein sequence ID" value="XDJ94836.1"/>
    <property type="molecule type" value="Genomic_DNA"/>
</dbReference>
<dbReference type="EMBL" id="CP158257">
    <property type="protein sequence ID" value="XDJ57011.1"/>
    <property type="molecule type" value="Genomic_DNA"/>
</dbReference>
<proteinExistence type="inferred from homology"/>
<dbReference type="RefSeq" id="WP_343839533.1">
    <property type="nucleotide sequence ID" value="NZ_BAAAEX010000013.1"/>
</dbReference>
<keyword evidence="4" id="KW-0904">Protein phosphatase</keyword>
<dbReference type="KEGG" id="cgin:ABRZ00_11300"/>
<dbReference type="EMBL" id="CP158252">
    <property type="protein sequence ID" value="XDJ43381.1"/>
    <property type="molecule type" value="Genomic_DNA"/>
</dbReference>
<dbReference type="EMBL" id="CP158255">
    <property type="protein sequence ID" value="XDJ51682.1"/>
    <property type="molecule type" value="Genomic_DNA"/>
</dbReference>
<gene>
    <name evidence="13" type="ORF">ABRY90_12650</name>
    <name evidence="16" type="ORF">ABRY91_03235</name>
    <name evidence="14" type="ORF">ABRY92_02150</name>
    <name evidence="17" type="ORF">ABRY94_09440</name>
    <name evidence="26" type="ORF">ABRY95_13660</name>
    <name evidence="22" type="ORF">ABRY96_02130</name>
    <name evidence="19" type="ORF">ABRY97_03440</name>
    <name evidence="24" type="ORF">ABRY98_04260</name>
    <name evidence="7" type="ORF">ABRY99_09400</name>
    <name evidence="12" type="ORF">ABRZ00_11300</name>
    <name evidence="11" type="ORF">ABRZ01_11620</name>
    <name evidence="8" type="ORF">ABRZ02_05065</name>
    <name evidence="15" type="ORF">ABRZ03_00865</name>
    <name evidence="9" type="ORF">ABRZ04_08250</name>
    <name evidence="27" type="ORF">ABRZ05_05150</name>
    <name evidence="18" type="ORF">ABRZ06_05535</name>
    <name evidence="21" type="ORF">ABRZ07_10955</name>
    <name evidence="23" type="ORF">ABRZ08_00700</name>
    <name evidence="10" type="ORF">ABRZ09_00165</name>
    <name evidence="20" type="ORF">ABRZ10_06805</name>
    <name evidence="28" type="ORF">ABRZ11_04805</name>
    <name evidence="25" type="ORF">ABRZ12_10900</name>
</gene>
<evidence type="ECO:0000313" key="10">
    <source>
        <dbReference type="EMBL" id="XDJ51682.1"/>
    </source>
</evidence>
<dbReference type="EMBL" id="CP158262">
    <property type="protein sequence ID" value="XDJ70635.1"/>
    <property type="molecule type" value="Genomic_DNA"/>
</dbReference>
<evidence type="ECO:0000313" key="26">
    <source>
        <dbReference type="EMBL" id="XDJ94836.1"/>
    </source>
</evidence>
<dbReference type="EMBL" id="CP158273">
    <property type="protein sequence ID" value="XDJ97469.1"/>
    <property type="molecule type" value="Genomic_DNA"/>
</dbReference>
<feature type="active site" description="Proton donor" evidence="5">
    <location>
        <position position="126"/>
    </location>
</feature>
<dbReference type="EMBL" id="CP158267">
    <property type="protein sequence ID" value="XDJ81349.1"/>
    <property type="molecule type" value="Genomic_DNA"/>
</dbReference>
<evidence type="ECO:0000313" key="8">
    <source>
        <dbReference type="EMBL" id="XDJ46048.1"/>
    </source>
</evidence>
<dbReference type="CDD" id="cd16343">
    <property type="entry name" value="LMWPTP"/>
    <property type="match status" value="1"/>
</dbReference>
<dbReference type="InterPro" id="IPR023485">
    <property type="entry name" value="Ptyr_pPase"/>
</dbReference>
<dbReference type="GeneID" id="93068128"/>
<dbReference type="EMBL" id="CP158254">
    <property type="protein sequence ID" value="XDJ48914.1"/>
    <property type="molecule type" value="Genomic_DNA"/>
</dbReference>
<evidence type="ECO:0000313" key="24">
    <source>
        <dbReference type="EMBL" id="XDJ89329.1"/>
    </source>
</evidence>
<dbReference type="EMBL" id="CP158272">
    <property type="protein sequence ID" value="XDK00185.1"/>
    <property type="molecule type" value="Genomic_DNA"/>
</dbReference>
<dbReference type="EMBL" id="CP158260">
    <property type="protein sequence ID" value="XDJ65057.1"/>
    <property type="molecule type" value="Genomic_DNA"/>
</dbReference>
<evidence type="ECO:0000256" key="5">
    <source>
        <dbReference type="PIRSR" id="PIRSR617867-1"/>
    </source>
</evidence>
<dbReference type="EMBL" id="CP158258">
    <property type="protein sequence ID" value="XDJ59759.1"/>
    <property type="molecule type" value="Genomic_DNA"/>
</dbReference>
<protein>
    <recommendedName>
        <fullName evidence="2">protein-tyrosine-phosphatase</fullName>
        <ecNumber evidence="2">3.1.3.48</ecNumber>
    </recommendedName>
</protein>
<dbReference type="EMBL" id="CP158264">
    <property type="protein sequence ID" value="XDJ75850.1"/>
    <property type="molecule type" value="Genomic_DNA"/>
</dbReference>
<evidence type="ECO:0000313" key="9">
    <source>
        <dbReference type="EMBL" id="XDJ48914.1"/>
    </source>
</evidence>
<dbReference type="EMBL" id="CP158269">
    <property type="protein sequence ID" value="XDJ89329.1"/>
    <property type="molecule type" value="Genomic_DNA"/>
</dbReference>
<dbReference type="EMBL" id="CP158259">
    <property type="protein sequence ID" value="XDJ62353.1"/>
    <property type="molecule type" value="Genomic_DNA"/>
</dbReference>
<evidence type="ECO:0000313" key="16">
    <source>
        <dbReference type="EMBL" id="XDJ67776.1"/>
    </source>
</evidence>
<sequence>MMHKVLFVCTGNICRSPTAQGVFQHLVDEAGLSDAILVDSAATHHFHVGEAPDARAQTAARKRGYDLSALVARQIRADDFRDADLILAMDWENLSALQQQCPKVYQHKLMLLMRFSNEFEEATVPDPYYGGPEGFNKVLDYIEDSCQGVLELVRKRALQYQAA</sequence>
<dbReference type="EMBL" id="CP158268">
    <property type="protein sequence ID" value="XDJ86709.1"/>
    <property type="molecule type" value="Genomic_DNA"/>
</dbReference>
<evidence type="ECO:0000313" key="28">
    <source>
        <dbReference type="EMBL" id="XDK00185.1"/>
    </source>
</evidence>
<dbReference type="GO" id="GO:0004725">
    <property type="term" value="F:protein tyrosine phosphatase activity"/>
    <property type="evidence" value="ECO:0007669"/>
    <property type="project" value="UniProtKB-EC"/>
</dbReference>
<evidence type="ECO:0000256" key="3">
    <source>
        <dbReference type="ARBA" id="ARBA00022801"/>
    </source>
</evidence>
<dbReference type="PANTHER" id="PTHR11717:SF7">
    <property type="entry name" value="LOW MOLECULAR WEIGHT PHOSPHOTYROSINE PROTEIN PHOSPHATASE"/>
    <property type="match status" value="1"/>
</dbReference>
<evidence type="ECO:0000313" key="20">
    <source>
        <dbReference type="EMBL" id="XDJ78621.1"/>
    </source>
</evidence>
<comment type="similarity">
    <text evidence="1">Belongs to the low molecular weight phosphotyrosine protein phosphatase family.</text>
</comment>
<name>A0AB39DP31_9BURK</name>
<dbReference type="EMBL" id="CP158265">
    <property type="protein sequence ID" value="XDJ78621.1"/>
    <property type="molecule type" value="Genomic_DNA"/>
</dbReference>
<feature type="active site" evidence="5">
    <location>
        <position position="15"/>
    </location>
</feature>